<name>A0ABP9HRK1_9ACTN</name>
<gene>
    <name evidence="7" type="ORF">GCM10023225_16770</name>
</gene>
<dbReference type="PANTHER" id="PTHR37316:SF3">
    <property type="entry name" value="TEICHOIC ACID GLYCEROL-PHOSPHATE TRANSFERASE"/>
    <property type="match status" value="1"/>
</dbReference>
<dbReference type="SUPFAM" id="SSF53756">
    <property type="entry name" value="UDP-Glycosyltransferase/glycogen phosphorylase"/>
    <property type="match status" value="1"/>
</dbReference>
<keyword evidence="8" id="KW-1185">Reference proteome</keyword>
<keyword evidence="4" id="KW-0808">Transferase</keyword>
<proteinExistence type="inferred from homology"/>
<protein>
    <recommendedName>
        <fullName evidence="9">CDP-glycerol glycerophosphotransferase</fullName>
    </recommendedName>
</protein>
<evidence type="ECO:0000313" key="7">
    <source>
        <dbReference type="EMBL" id="GAA4976477.1"/>
    </source>
</evidence>
<comment type="similarity">
    <text evidence="2">Belongs to the CDP-glycerol glycerophosphotransferase family.</text>
</comment>
<dbReference type="RefSeq" id="WP_345712005.1">
    <property type="nucleotide sequence ID" value="NZ_BAABIL010000220.1"/>
</dbReference>
<keyword evidence="6" id="KW-0472">Membrane</keyword>
<organism evidence="7 8">
    <name type="scientific">Kineococcus glutinatus</name>
    <dbReference type="NCBI Taxonomy" id="1070872"/>
    <lineage>
        <taxon>Bacteria</taxon>
        <taxon>Bacillati</taxon>
        <taxon>Actinomycetota</taxon>
        <taxon>Actinomycetes</taxon>
        <taxon>Kineosporiales</taxon>
        <taxon>Kineosporiaceae</taxon>
        <taxon>Kineococcus</taxon>
    </lineage>
</organism>
<comment type="subcellular location">
    <subcellularLocation>
        <location evidence="1">Cell membrane</location>
        <topology evidence="1">Peripheral membrane protein</topology>
    </subcellularLocation>
</comment>
<evidence type="ECO:0000256" key="5">
    <source>
        <dbReference type="ARBA" id="ARBA00022944"/>
    </source>
</evidence>
<dbReference type="InterPro" id="IPR051612">
    <property type="entry name" value="Teichoic_Acid_Biosynth"/>
</dbReference>
<evidence type="ECO:0000256" key="1">
    <source>
        <dbReference type="ARBA" id="ARBA00004202"/>
    </source>
</evidence>
<sequence>MEIVYNSYGGRFSDSPRAVYEALVARGAEAGHTWLCAPEHAAAFPAGVRTVAPHTPASRAALEAADVLVANYGTERGWRKKPGALHLQTWHGTPLKRIHNDALTMPDGPLGDDDHDVRSWDVLLSPSAAATEPLRGAFRFPGPVPETGYPRNDVLSAPDREERRAEVRAALGVPEGVRAVLYAPTWRDDVVDVEGRRDFELHLDVRRFAERLGGDHVLLLRLHYFLSGRLGRLDVPGVLDVSGHPDIADLFLAADVLVTDYSSAMFDFAITGKPIVFFAYDLAHFRDSLRGFYFDLEAIAPGPLLATSEEVVEAVADLDAVAARHADRYAAFRQRFCHLEDGRATERVVDLVMSWRHRGAGADVPGPRGAASWAAV</sequence>
<dbReference type="InterPro" id="IPR043148">
    <property type="entry name" value="TagF_C"/>
</dbReference>
<dbReference type="EMBL" id="BAABIL010000220">
    <property type="protein sequence ID" value="GAA4976477.1"/>
    <property type="molecule type" value="Genomic_DNA"/>
</dbReference>
<dbReference type="Gene3D" id="3.40.50.11820">
    <property type="match status" value="1"/>
</dbReference>
<evidence type="ECO:0000313" key="8">
    <source>
        <dbReference type="Proteomes" id="UP001501195"/>
    </source>
</evidence>
<evidence type="ECO:0000256" key="6">
    <source>
        <dbReference type="ARBA" id="ARBA00023136"/>
    </source>
</evidence>
<evidence type="ECO:0008006" key="9">
    <source>
        <dbReference type="Google" id="ProtNLM"/>
    </source>
</evidence>
<comment type="caution">
    <text evidence="7">The sequence shown here is derived from an EMBL/GenBank/DDBJ whole genome shotgun (WGS) entry which is preliminary data.</text>
</comment>
<evidence type="ECO:0000256" key="4">
    <source>
        <dbReference type="ARBA" id="ARBA00022679"/>
    </source>
</evidence>
<keyword evidence="3" id="KW-1003">Cell membrane</keyword>
<reference evidence="8" key="1">
    <citation type="journal article" date="2019" name="Int. J. Syst. Evol. Microbiol.">
        <title>The Global Catalogue of Microorganisms (GCM) 10K type strain sequencing project: providing services to taxonomists for standard genome sequencing and annotation.</title>
        <authorList>
            <consortium name="The Broad Institute Genomics Platform"/>
            <consortium name="The Broad Institute Genome Sequencing Center for Infectious Disease"/>
            <person name="Wu L."/>
            <person name="Ma J."/>
        </authorList>
    </citation>
    <scope>NUCLEOTIDE SEQUENCE [LARGE SCALE GENOMIC DNA]</scope>
    <source>
        <strain evidence="8">JCM 18126</strain>
    </source>
</reference>
<dbReference type="Pfam" id="PF04464">
    <property type="entry name" value="Glyphos_transf"/>
    <property type="match status" value="1"/>
</dbReference>
<dbReference type="Proteomes" id="UP001501195">
    <property type="component" value="Unassembled WGS sequence"/>
</dbReference>
<dbReference type="InterPro" id="IPR043149">
    <property type="entry name" value="TagF_N"/>
</dbReference>
<keyword evidence="5" id="KW-0777">Teichoic acid biosynthesis</keyword>
<dbReference type="InterPro" id="IPR007554">
    <property type="entry name" value="Glycerophosphate_synth"/>
</dbReference>
<evidence type="ECO:0000256" key="3">
    <source>
        <dbReference type="ARBA" id="ARBA00022475"/>
    </source>
</evidence>
<evidence type="ECO:0000256" key="2">
    <source>
        <dbReference type="ARBA" id="ARBA00010488"/>
    </source>
</evidence>
<dbReference type="PANTHER" id="PTHR37316">
    <property type="entry name" value="TEICHOIC ACID GLYCEROL-PHOSPHATE PRIMASE"/>
    <property type="match status" value="1"/>
</dbReference>
<accession>A0ABP9HRK1</accession>
<dbReference type="Gene3D" id="3.40.50.12580">
    <property type="match status" value="1"/>
</dbReference>